<dbReference type="SUPFAM" id="SSF55729">
    <property type="entry name" value="Acyl-CoA N-acyltransferases (Nat)"/>
    <property type="match status" value="1"/>
</dbReference>
<reference evidence="1" key="1">
    <citation type="submission" date="2018-05" db="EMBL/GenBank/DDBJ databases">
        <authorList>
            <person name="Lanie J.A."/>
            <person name="Ng W.-L."/>
            <person name="Kazmierczak K.M."/>
            <person name="Andrzejewski T.M."/>
            <person name="Davidsen T.M."/>
            <person name="Wayne K.J."/>
            <person name="Tettelin H."/>
            <person name="Glass J.I."/>
            <person name="Rusch D."/>
            <person name="Podicherti R."/>
            <person name="Tsui H.-C.T."/>
            <person name="Winkler M.E."/>
        </authorList>
    </citation>
    <scope>NUCLEOTIDE SEQUENCE</scope>
</reference>
<evidence type="ECO:0000313" key="1">
    <source>
        <dbReference type="EMBL" id="SVB10096.1"/>
    </source>
</evidence>
<dbReference type="Gene3D" id="3.40.630.30">
    <property type="match status" value="1"/>
</dbReference>
<gene>
    <name evidence="1" type="ORF">METZ01_LOCUS162950</name>
</gene>
<organism evidence="1">
    <name type="scientific">marine metagenome</name>
    <dbReference type="NCBI Taxonomy" id="408172"/>
    <lineage>
        <taxon>unclassified sequences</taxon>
        <taxon>metagenomes</taxon>
        <taxon>ecological metagenomes</taxon>
    </lineage>
</organism>
<sequence>RVGRHQIILMGGVRDDNPRARHFYEKFGFERIRGFFAGGVDNHDMILHL</sequence>
<proteinExistence type="predicted"/>
<dbReference type="InterPro" id="IPR016181">
    <property type="entry name" value="Acyl_CoA_acyltransferase"/>
</dbReference>
<feature type="non-terminal residue" evidence="1">
    <location>
        <position position="1"/>
    </location>
</feature>
<protein>
    <recommendedName>
        <fullName evidence="2">N-acetyltransferase domain-containing protein</fullName>
    </recommendedName>
</protein>
<evidence type="ECO:0008006" key="2">
    <source>
        <dbReference type="Google" id="ProtNLM"/>
    </source>
</evidence>
<name>A0A382B8I5_9ZZZZ</name>
<dbReference type="AlphaFoldDB" id="A0A382B8I5"/>
<accession>A0A382B8I5</accession>
<dbReference type="EMBL" id="UINC01028681">
    <property type="protein sequence ID" value="SVB10096.1"/>
    <property type="molecule type" value="Genomic_DNA"/>
</dbReference>